<dbReference type="AlphaFoldDB" id="A0A379ZWA8"/>
<dbReference type="Gene3D" id="4.10.220.110">
    <property type="match status" value="1"/>
</dbReference>
<dbReference type="GO" id="GO:0005576">
    <property type="term" value="C:extracellular region"/>
    <property type="evidence" value="ECO:0007669"/>
    <property type="project" value="UniProtKB-SubCell"/>
</dbReference>
<protein>
    <submittedName>
        <fullName evidence="6">Uncharacterized protein conserved in bacteria</fullName>
    </submittedName>
</protein>
<dbReference type="SUPFAM" id="SSF69279">
    <property type="entry name" value="Phage tail proteins"/>
    <property type="match status" value="2"/>
</dbReference>
<evidence type="ECO:0000313" key="7">
    <source>
        <dbReference type="Proteomes" id="UP000255529"/>
    </source>
</evidence>
<dbReference type="SUPFAM" id="SSF69255">
    <property type="entry name" value="gp5 N-terminal domain-like"/>
    <property type="match status" value="1"/>
</dbReference>
<dbReference type="InterPro" id="IPR017847">
    <property type="entry name" value="T6SS_RhsGE_Vgr_subset"/>
</dbReference>
<feature type="domain" description="Gp5/Type VI secretion system Vgr C-terminal trimerisation" evidence="5">
    <location>
        <begin position="468"/>
        <end position="572"/>
    </location>
</feature>
<dbReference type="Gene3D" id="3.55.50.10">
    <property type="entry name" value="Baseplate protein-like domains"/>
    <property type="match status" value="1"/>
</dbReference>
<keyword evidence="3" id="KW-0964">Secreted</keyword>
<evidence type="ECO:0000259" key="4">
    <source>
        <dbReference type="Pfam" id="PF04717"/>
    </source>
</evidence>
<dbReference type="SUPFAM" id="SSF69349">
    <property type="entry name" value="Phage fibre proteins"/>
    <property type="match status" value="2"/>
</dbReference>
<dbReference type="Gene3D" id="2.30.110.50">
    <property type="match status" value="1"/>
</dbReference>
<proteinExistence type="inferred from homology"/>
<evidence type="ECO:0000259" key="5">
    <source>
        <dbReference type="Pfam" id="PF22178"/>
    </source>
</evidence>
<dbReference type="InterPro" id="IPR006531">
    <property type="entry name" value="Gp5/Vgr_OB"/>
</dbReference>
<dbReference type="InterPro" id="IPR006533">
    <property type="entry name" value="T6SS_Vgr_RhsGE"/>
</dbReference>
<dbReference type="NCBIfam" id="TIGR01646">
    <property type="entry name" value="vgr_GE"/>
    <property type="match status" value="1"/>
</dbReference>
<sequence length="769" mass="85937">MFDRITATTPAGEGTLKFWKLSGEEVVSRSFELSVTMLSTNARLDRRAMLGQPITLTIPTQGLLAAPRYLNGKITRVNVHSADINGERYVVYTLTMESDLWPLKRDRNQRIFQNQRVPDIIKTVLDEYGVQMENQLTGNYRNWEYCVQYQESSYDFISRLMELEGIYFFFRHESGKHTMVLYDASQQHQPFSGYEAIPYHATPSGGSTSEEGIGQWAISERVTPGIYSIDDYDFRKPNAWLFQARQNPTSPSPGQIDYYDWPGHFVEHSHGETYARVRQEEWQAEHQRIDATATALGIVPGCTFALLNPPFASDGGEYLVLSARYDFEENSYASGGEEAVHRTDFVVIPASTPFRSAQRTPWPRTHGPQTARVVGPQGESIWTDKYGRVKVKFHWDRLAKGDESSSCWVRVSSAWAGQGFGGVQIPRVGDEVVIDFINGDPDRPMVTGRVYNEACMPPWTLPAGATMMGFMTRSKDGHSDNSSHLFFEDKAGSEMVQLHAEKDMNISVENDKTVTVDGNRTTTIQKDQKDEVFGNAIFQFHGMRTTTVDKPETKTFKDGEKVTITNGRTSDITSGGETLTIKGKRSIDTDGTENQHVTGKVTRTYDAGMDSFLTGDRYDKVTGKRHNIVTQDVTDEILGGRVQTITKDAKTDILGSWKQTVQGGVSITSPKMITIDSAEKVSIKTPHAFEYKDHKESASMFSFDFTAAKIVTEGYSMSVTASGKLGLTNMKFDKTAFDLTTTEGRVAFIDAMAHVGKIMSSFNGLTMFG</sequence>
<dbReference type="PANTHER" id="PTHR32305">
    <property type="match status" value="1"/>
</dbReference>
<dbReference type="Gene3D" id="2.40.50.230">
    <property type="entry name" value="Gp5 N-terminal domain"/>
    <property type="match status" value="1"/>
</dbReference>
<feature type="domain" description="Gp5/Type VI secretion system Vgr protein OB-fold" evidence="4">
    <location>
        <begin position="384"/>
        <end position="451"/>
    </location>
</feature>
<dbReference type="Pfam" id="PF04717">
    <property type="entry name" value="Phage_base_V"/>
    <property type="match status" value="1"/>
</dbReference>
<dbReference type="InterPro" id="IPR037026">
    <property type="entry name" value="Vgr_OB-fold_dom_sf"/>
</dbReference>
<comment type="subcellular location">
    <subcellularLocation>
        <location evidence="1">Secreted</location>
    </subcellularLocation>
</comment>
<evidence type="ECO:0000313" key="6">
    <source>
        <dbReference type="EMBL" id="SUI69631.1"/>
    </source>
</evidence>
<dbReference type="InterPro" id="IPR050708">
    <property type="entry name" value="T6SS_VgrG/RHS"/>
</dbReference>
<dbReference type="NCBIfam" id="TIGR03361">
    <property type="entry name" value="VI_Rhs_Vgr"/>
    <property type="match status" value="1"/>
</dbReference>
<dbReference type="InterPro" id="IPR054030">
    <property type="entry name" value="Gp5_Vgr_C"/>
</dbReference>
<dbReference type="RefSeq" id="WP_115183723.1">
    <property type="nucleotide sequence ID" value="NZ_CAMIRW010000002.1"/>
</dbReference>
<dbReference type="PANTHER" id="PTHR32305:SF15">
    <property type="entry name" value="PROTEIN RHSA-RELATED"/>
    <property type="match status" value="1"/>
</dbReference>
<dbReference type="Pfam" id="PF22178">
    <property type="entry name" value="Gp5_trimer_C"/>
    <property type="match status" value="1"/>
</dbReference>
<reference evidence="6 7" key="1">
    <citation type="submission" date="2018-06" db="EMBL/GenBank/DDBJ databases">
        <authorList>
            <consortium name="Pathogen Informatics"/>
            <person name="Doyle S."/>
        </authorList>
    </citation>
    <scope>NUCLEOTIDE SEQUENCE [LARGE SCALE GENOMIC DNA]</scope>
    <source>
        <strain evidence="6 7">NCTC11544</strain>
    </source>
</reference>
<dbReference type="Proteomes" id="UP000255529">
    <property type="component" value="Unassembled WGS sequence"/>
</dbReference>
<dbReference type="EMBL" id="UGYN01000002">
    <property type="protein sequence ID" value="SUI69631.1"/>
    <property type="molecule type" value="Genomic_DNA"/>
</dbReference>
<evidence type="ECO:0000256" key="1">
    <source>
        <dbReference type="ARBA" id="ARBA00004613"/>
    </source>
</evidence>
<comment type="similarity">
    <text evidence="2">Belongs to the VgrG protein family.</text>
</comment>
<evidence type="ECO:0000256" key="3">
    <source>
        <dbReference type="ARBA" id="ARBA00022525"/>
    </source>
</evidence>
<evidence type="ECO:0000256" key="2">
    <source>
        <dbReference type="ARBA" id="ARBA00005558"/>
    </source>
</evidence>
<organism evidence="6 7">
    <name type="scientific">Serratia quinivorans</name>
    <dbReference type="NCBI Taxonomy" id="137545"/>
    <lineage>
        <taxon>Bacteria</taxon>
        <taxon>Pseudomonadati</taxon>
        <taxon>Pseudomonadota</taxon>
        <taxon>Gammaproteobacteria</taxon>
        <taxon>Enterobacterales</taxon>
        <taxon>Yersiniaceae</taxon>
        <taxon>Serratia</taxon>
    </lineage>
</organism>
<dbReference type="Pfam" id="PF05954">
    <property type="entry name" value="Phage_GPD"/>
    <property type="match status" value="1"/>
</dbReference>
<name>A0A379ZWA8_9GAMM</name>
<gene>
    <name evidence="6" type="ORF">NCTC11544_03063</name>
</gene>
<accession>A0A379ZWA8</accession>